<organism evidence="1 2">
    <name type="scientific">Cymbomonas tetramitiformis</name>
    <dbReference type="NCBI Taxonomy" id="36881"/>
    <lineage>
        <taxon>Eukaryota</taxon>
        <taxon>Viridiplantae</taxon>
        <taxon>Chlorophyta</taxon>
        <taxon>Pyramimonadophyceae</taxon>
        <taxon>Pyramimonadales</taxon>
        <taxon>Pyramimonadaceae</taxon>
        <taxon>Cymbomonas</taxon>
    </lineage>
</organism>
<evidence type="ECO:0000313" key="2">
    <source>
        <dbReference type="Proteomes" id="UP001190700"/>
    </source>
</evidence>
<evidence type="ECO:0000313" key="1">
    <source>
        <dbReference type="EMBL" id="KAK3285901.1"/>
    </source>
</evidence>
<dbReference type="Proteomes" id="UP001190700">
    <property type="component" value="Unassembled WGS sequence"/>
</dbReference>
<sequence>MGPKKNKQSVVILERSAVRHNYQEIFDSHFVELKPEAKLEDCWIGDNPRGDENDGEAVKASYAQHGKLRDEPAMLWAELPSKRPPHYEHVPKR</sequence>
<name>A0AAE0LHT9_9CHLO</name>
<dbReference type="EMBL" id="LGRX02001581">
    <property type="protein sequence ID" value="KAK3285901.1"/>
    <property type="molecule type" value="Genomic_DNA"/>
</dbReference>
<accession>A0AAE0LHT9</accession>
<protein>
    <submittedName>
        <fullName evidence="1">Uncharacterized protein</fullName>
    </submittedName>
</protein>
<keyword evidence="2" id="KW-1185">Reference proteome</keyword>
<comment type="caution">
    <text evidence="1">The sequence shown here is derived from an EMBL/GenBank/DDBJ whole genome shotgun (WGS) entry which is preliminary data.</text>
</comment>
<proteinExistence type="predicted"/>
<gene>
    <name evidence="1" type="ORF">CYMTET_6513</name>
</gene>
<reference evidence="1 2" key="1">
    <citation type="journal article" date="2015" name="Genome Biol. Evol.">
        <title>Comparative Genomics of a Bacterivorous Green Alga Reveals Evolutionary Causalities and Consequences of Phago-Mixotrophic Mode of Nutrition.</title>
        <authorList>
            <person name="Burns J.A."/>
            <person name="Paasch A."/>
            <person name="Narechania A."/>
            <person name="Kim E."/>
        </authorList>
    </citation>
    <scope>NUCLEOTIDE SEQUENCE [LARGE SCALE GENOMIC DNA]</scope>
    <source>
        <strain evidence="1 2">PLY_AMNH</strain>
    </source>
</reference>
<dbReference type="AlphaFoldDB" id="A0AAE0LHT9"/>